<feature type="transmembrane region" description="Helical" evidence="8">
    <location>
        <begin position="304"/>
        <end position="322"/>
    </location>
</feature>
<evidence type="ECO:0000259" key="9">
    <source>
        <dbReference type="PROSITE" id="PS50109"/>
    </source>
</evidence>
<keyword evidence="11" id="KW-1185">Reference proteome</keyword>
<dbReference type="Pfam" id="PF00512">
    <property type="entry name" value="HisKA"/>
    <property type="match status" value="1"/>
</dbReference>
<keyword evidence="8" id="KW-0472">Membrane</keyword>
<feature type="transmembrane region" description="Helical" evidence="8">
    <location>
        <begin position="653"/>
        <end position="672"/>
    </location>
</feature>
<dbReference type="PANTHER" id="PTHR45453:SF1">
    <property type="entry name" value="PHOSPHATE REGULON SENSOR PROTEIN PHOR"/>
    <property type="match status" value="1"/>
</dbReference>
<dbReference type="GO" id="GO:0000155">
    <property type="term" value="F:phosphorelay sensor kinase activity"/>
    <property type="evidence" value="ECO:0007669"/>
    <property type="project" value="InterPro"/>
</dbReference>
<dbReference type="InterPro" id="IPR003661">
    <property type="entry name" value="HisK_dim/P_dom"/>
</dbReference>
<evidence type="ECO:0000256" key="7">
    <source>
        <dbReference type="ARBA" id="ARBA00023012"/>
    </source>
</evidence>
<keyword evidence="5" id="KW-0808">Transferase</keyword>
<comment type="caution">
    <text evidence="10">The sequence shown here is derived from an EMBL/GenBank/DDBJ whole genome shotgun (WGS) entry which is preliminary data.</text>
</comment>
<name>A0A923NMR9_9FIRM</name>
<dbReference type="SUPFAM" id="SSF55874">
    <property type="entry name" value="ATPase domain of HSP90 chaperone/DNA topoisomerase II/histidine kinase"/>
    <property type="match status" value="1"/>
</dbReference>
<feature type="transmembrane region" description="Helical" evidence="8">
    <location>
        <begin position="684"/>
        <end position="709"/>
    </location>
</feature>
<reference evidence="10" key="1">
    <citation type="submission" date="2020-08" db="EMBL/GenBank/DDBJ databases">
        <title>Genome public.</title>
        <authorList>
            <person name="Liu C."/>
            <person name="Sun Q."/>
        </authorList>
    </citation>
    <scope>NUCLEOTIDE SEQUENCE</scope>
    <source>
        <strain evidence="10">BX12</strain>
    </source>
</reference>
<keyword evidence="8" id="KW-0812">Transmembrane</keyword>
<feature type="transmembrane region" description="Helical" evidence="8">
    <location>
        <begin position="621"/>
        <end position="641"/>
    </location>
</feature>
<keyword evidence="7" id="KW-0902">Two-component regulatory system</keyword>
<keyword evidence="6" id="KW-0418">Kinase</keyword>
<dbReference type="InterPro" id="IPR036097">
    <property type="entry name" value="HisK_dim/P_sf"/>
</dbReference>
<dbReference type="RefSeq" id="WP_187303907.1">
    <property type="nucleotide sequence ID" value="NZ_JACRYT010000019.1"/>
</dbReference>
<dbReference type="InterPro" id="IPR050351">
    <property type="entry name" value="BphY/WalK/GraS-like"/>
</dbReference>
<organism evidence="10 11">
    <name type="scientific">Zhenpiania hominis</name>
    <dbReference type="NCBI Taxonomy" id="2763644"/>
    <lineage>
        <taxon>Bacteria</taxon>
        <taxon>Bacillati</taxon>
        <taxon>Bacillota</taxon>
        <taxon>Clostridia</taxon>
        <taxon>Peptostreptococcales</taxon>
        <taxon>Anaerovoracaceae</taxon>
        <taxon>Zhenpiania</taxon>
    </lineage>
</organism>
<dbReference type="PANTHER" id="PTHR45453">
    <property type="entry name" value="PHOSPHATE REGULON SENSOR PROTEIN PHOR"/>
    <property type="match status" value="1"/>
</dbReference>
<feature type="domain" description="Histidine kinase" evidence="9">
    <location>
        <begin position="343"/>
        <end position="557"/>
    </location>
</feature>
<dbReference type="SMART" id="SM00388">
    <property type="entry name" value="HisKA"/>
    <property type="match status" value="1"/>
</dbReference>
<dbReference type="SUPFAM" id="SSF47384">
    <property type="entry name" value="Homodimeric domain of signal transducing histidine kinase"/>
    <property type="match status" value="1"/>
</dbReference>
<comment type="subcellular location">
    <subcellularLocation>
        <location evidence="2">Membrane</location>
    </subcellularLocation>
</comment>
<proteinExistence type="predicted"/>
<sequence>MNKEKGRFSFAARTIAALALLGIVLMAIATVTYADHYADQVLDKSRKQVEDIAAEVRGCIDVNPESTEYRNGFNWAQAAAVMRYYRFMKRPEFKRMGVDFDVQLYVGKEKNGVIQSLEELRPQTPVLLSAPFSRLGTTIVFADVFDDGQMKELESVLKKNESIWVETAKGYREGWFFFPTKLELENERSEKAEMQTAYQGNGKTLRATSIQDIQILGSEGILAGDRDRGDEKPPKVLREYIAELQERVKQGASSEEIPGGNSSNYQWTSLEVKGLEDALPGNAVLLYGAEARPLSYALSQMKTFYLFGAAICVIIGGILLGGHNKVLERQWETEKKRRRMMDSMAHDLKTPLGIIKNYGEVLLEEPSPEKREQYTVTILEEADSMNEAVVSMLDLSKMEAGTYPMELSSLSVSELAEHLADRMETPAERKGVRLNRDLPPTDRIVADKRLISKILSNFLSNALRHTKAGGFIELNVTQGQKGVRISVKNQGQPVSSSEMKKIWNSFYRSDEARKSDEGGSGLGLAIVRNACLMHGGSYGCENEEDGVRFWAEIPSLEKGLRKTEARTGPVLNVTGDGLRLKGLVMAAAGLIVQGLFGWIFYEAAVTELFVPDAGYIHIWPMSAGFGGFLWIGGGFSCLGLMRLKDRVAVFKTPFKAAAISWIVILALEVKLIQCLLADVDDGGWPLIVLELTVWLVSIVTVLLVFRACMLLAKQYGDKRFYWKMLWKCGFYLLLVISYFLFLFAGSLWGIMLLYSWIFWPGICVFAAWTWIQVYRRFNGKEPREE</sequence>
<dbReference type="GO" id="GO:0016036">
    <property type="term" value="P:cellular response to phosphate starvation"/>
    <property type="evidence" value="ECO:0007669"/>
    <property type="project" value="TreeGrafter"/>
</dbReference>
<evidence type="ECO:0000256" key="4">
    <source>
        <dbReference type="ARBA" id="ARBA00022553"/>
    </source>
</evidence>
<protein>
    <recommendedName>
        <fullName evidence="3">histidine kinase</fullName>
        <ecNumber evidence="3">2.7.13.3</ecNumber>
    </recommendedName>
</protein>
<evidence type="ECO:0000256" key="2">
    <source>
        <dbReference type="ARBA" id="ARBA00004370"/>
    </source>
</evidence>
<dbReference type="Gene3D" id="1.10.287.130">
    <property type="match status" value="1"/>
</dbReference>
<dbReference type="PRINTS" id="PR00344">
    <property type="entry name" value="BCTRLSENSOR"/>
</dbReference>
<dbReference type="InterPro" id="IPR004358">
    <property type="entry name" value="Sig_transdc_His_kin-like_C"/>
</dbReference>
<dbReference type="Proteomes" id="UP000602647">
    <property type="component" value="Unassembled WGS sequence"/>
</dbReference>
<dbReference type="InterPro" id="IPR005467">
    <property type="entry name" value="His_kinase_dom"/>
</dbReference>
<dbReference type="Pfam" id="PF02518">
    <property type="entry name" value="HATPase_c"/>
    <property type="match status" value="1"/>
</dbReference>
<feature type="transmembrane region" description="Helical" evidence="8">
    <location>
        <begin position="756"/>
        <end position="774"/>
    </location>
</feature>
<dbReference type="GO" id="GO:0004721">
    <property type="term" value="F:phosphoprotein phosphatase activity"/>
    <property type="evidence" value="ECO:0007669"/>
    <property type="project" value="TreeGrafter"/>
</dbReference>
<evidence type="ECO:0000256" key="6">
    <source>
        <dbReference type="ARBA" id="ARBA00022777"/>
    </source>
</evidence>
<dbReference type="InterPro" id="IPR003594">
    <property type="entry name" value="HATPase_dom"/>
</dbReference>
<gene>
    <name evidence="10" type="ORF">H9L42_13355</name>
</gene>
<evidence type="ECO:0000256" key="1">
    <source>
        <dbReference type="ARBA" id="ARBA00000085"/>
    </source>
</evidence>
<dbReference type="SMART" id="SM00387">
    <property type="entry name" value="HATPase_c"/>
    <property type="match status" value="1"/>
</dbReference>
<accession>A0A923NMR9</accession>
<dbReference type="AlphaFoldDB" id="A0A923NMR9"/>
<evidence type="ECO:0000313" key="11">
    <source>
        <dbReference type="Proteomes" id="UP000602647"/>
    </source>
</evidence>
<dbReference type="InterPro" id="IPR036890">
    <property type="entry name" value="HATPase_C_sf"/>
</dbReference>
<dbReference type="PROSITE" id="PS50109">
    <property type="entry name" value="HIS_KIN"/>
    <property type="match status" value="1"/>
</dbReference>
<keyword evidence="4" id="KW-0597">Phosphoprotein</keyword>
<dbReference type="CDD" id="cd00082">
    <property type="entry name" value="HisKA"/>
    <property type="match status" value="1"/>
</dbReference>
<dbReference type="Gene3D" id="3.30.565.10">
    <property type="entry name" value="Histidine kinase-like ATPase, C-terminal domain"/>
    <property type="match status" value="1"/>
</dbReference>
<dbReference type="GO" id="GO:0005886">
    <property type="term" value="C:plasma membrane"/>
    <property type="evidence" value="ECO:0007669"/>
    <property type="project" value="TreeGrafter"/>
</dbReference>
<dbReference type="EMBL" id="JACRYT010000019">
    <property type="protein sequence ID" value="MBC6680811.1"/>
    <property type="molecule type" value="Genomic_DNA"/>
</dbReference>
<comment type="catalytic activity">
    <reaction evidence="1">
        <text>ATP + protein L-histidine = ADP + protein N-phospho-L-histidine.</text>
        <dbReference type="EC" id="2.7.13.3"/>
    </reaction>
</comment>
<dbReference type="CDD" id="cd00075">
    <property type="entry name" value="HATPase"/>
    <property type="match status" value="1"/>
</dbReference>
<dbReference type="EC" id="2.7.13.3" evidence="3"/>
<evidence type="ECO:0000256" key="8">
    <source>
        <dbReference type="SAM" id="Phobius"/>
    </source>
</evidence>
<feature type="transmembrane region" description="Helical" evidence="8">
    <location>
        <begin position="730"/>
        <end position="750"/>
    </location>
</feature>
<evidence type="ECO:0000256" key="3">
    <source>
        <dbReference type="ARBA" id="ARBA00012438"/>
    </source>
</evidence>
<evidence type="ECO:0000313" key="10">
    <source>
        <dbReference type="EMBL" id="MBC6680811.1"/>
    </source>
</evidence>
<feature type="transmembrane region" description="Helical" evidence="8">
    <location>
        <begin position="582"/>
        <end position="601"/>
    </location>
</feature>
<keyword evidence="8" id="KW-1133">Transmembrane helix</keyword>
<evidence type="ECO:0000256" key="5">
    <source>
        <dbReference type="ARBA" id="ARBA00022679"/>
    </source>
</evidence>